<dbReference type="EMBL" id="LAZR01065258">
    <property type="protein sequence ID" value="KKK55917.1"/>
    <property type="molecule type" value="Genomic_DNA"/>
</dbReference>
<proteinExistence type="predicted"/>
<protein>
    <submittedName>
        <fullName evidence="1">Uncharacterized protein</fullName>
    </submittedName>
</protein>
<reference evidence="1" key="1">
    <citation type="journal article" date="2015" name="Nature">
        <title>Complex archaea that bridge the gap between prokaryotes and eukaryotes.</title>
        <authorList>
            <person name="Spang A."/>
            <person name="Saw J.H."/>
            <person name="Jorgensen S.L."/>
            <person name="Zaremba-Niedzwiedzka K."/>
            <person name="Martijn J."/>
            <person name="Lind A.E."/>
            <person name="van Eijk R."/>
            <person name="Schleper C."/>
            <person name="Guy L."/>
            <person name="Ettema T.J."/>
        </authorList>
    </citation>
    <scope>NUCLEOTIDE SEQUENCE</scope>
</reference>
<evidence type="ECO:0000313" key="1">
    <source>
        <dbReference type="EMBL" id="KKK55917.1"/>
    </source>
</evidence>
<gene>
    <name evidence="1" type="ORF">LCGC14_3069740</name>
</gene>
<sequence>MRKKEKRKKDDILREKKLESLKTQSFLAALKENLDSETAFKIAKDAFEKYMTNFYGNIC</sequence>
<name>A0A0F8WGG3_9ZZZZ</name>
<accession>A0A0F8WGG3</accession>
<comment type="caution">
    <text evidence="1">The sequence shown here is derived from an EMBL/GenBank/DDBJ whole genome shotgun (WGS) entry which is preliminary data.</text>
</comment>
<dbReference type="AlphaFoldDB" id="A0A0F8WGG3"/>
<organism evidence="1">
    <name type="scientific">marine sediment metagenome</name>
    <dbReference type="NCBI Taxonomy" id="412755"/>
    <lineage>
        <taxon>unclassified sequences</taxon>
        <taxon>metagenomes</taxon>
        <taxon>ecological metagenomes</taxon>
    </lineage>
</organism>